<evidence type="ECO:0000256" key="4">
    <source>
        <dbReference type="ARBA" id="ARBA00022729"/>
    </source>
</evidence>
<dbReference type="GO" id="GO:0030001">
    <property type="term" value="P:metal ion transport"/>
    <property type="evidence" value="ECO:0007669"/>
    <property type="project" value="InterPro"/>
</dbReference>
<evidence type="ECO:0000256" key="5">
    <source>
        <dbReference type="RuleBase" id="RU003512"/>
    </source>
</evidence>
<evidence type="ECO:0000313" key="8">
    <source>
        <dbReference type="Proteomes" id="UP000323454"/>
    </source>
</evidence>
<evidence type="ECO:0000256" key="1">
    <source>
        <dbReference type="ARBA" id="ARBA00004196"/>
    </source>
</evidence>
<dbReference type="GO" id="GO:0030313">
    <property type="term" value="C:cell envelope"/>
    <property type="evidence" value="ECO:0007669"/>
    <property type="project" value="UniProtKB-SubCell"/>
</dbReference>
<reference evidence="7 8" key="1">
    <citation type="submission" date="2019-09" db="EMBL/GenBank/DDBJ databases">
        <title>Goodfellowia gen. nov., a new genus of the Pseudonocardineae related to Actinoalloteichus, containing Goodfellowia coeruleoviolacea gen. nov., comb. nov. gen. nov., comb. nov.</title>
        <authorList>
            <person name="Labeda D."/>
        </authorList>
    </citation>
    <scope>NUCLEOTIDE SEQUENCE [LARGE SCALE GENOMIC DNA]</scope>
    <source>
        <strain evidence="7 8">AN110305</strain>
    </source>
</reference>
<dbReference type="EMBL" id="VUOB01000022">
    <property type="protein sequence ID" value="KAA2262344.1"/>
    <property type="molecule type" value="Genomic_DNA"/>
</dbReference>
<keyword evidence="3" id="KW-0479">Metal-binding</keyword>
<dbReference type="OrthoDB" id="5296019at2"/>
<proteinExistence type="inferred from homology"/>
<accession>A0A5B2XGQ6</accession>
<evidence type="ECO:0000256" key="3">
    <source>
        <dbReference type="ARBA" id="ARBA00022723"/>
    </source>
</evidence>
<dbReference type="Proteomes" id="UP000323454">
    <property type="component" value="Unassembled WGS sequence"/>
</dbReference>
<dbReference type="Pfam" id="PF01297">
    <property type="entry name" value="ZnuA"/>
    <property type="match status" value="1"/>
</dbReference>
<evidence type="ECO:0000256" key="2">
    <source>
        <dbReference type="ARBA" id="ARBA00022448"/>
    </source>
</evidence>
<protein>
    <submittedName>
        <fullName evidence="7">Metal ABC transporter substrate-binding protein</fullName>
    </submittedName>
</protein>
<dbReference type="AlphaFoldDB" id="A0A5B2XGQ6"/>
<dbReference type="InterPro" id="IPR006127">
    <property type="entry name" value="ZnuA-like"/>
</dbReference>
<dbReference type="PROSITE" id="PS51257">
    <property type="entry name" value="PROKAR_LIPOPROTEIN"/>
    <property type="match status" value="1"/>
</dbReference>
<keyword evidence="2 5" id="KW-0813">Transport</keyword>
<feature type="signal peptide" evidence="6">
    <location>
        <begin position="1"/>
        <end position="28"/>
    </location>
</feature>
<feature type="chain" id="PRO_5039187717" evidence="6">
    <location>
        <begin position="29"/>
        <end position="302"/>
    </location>
</feature>
<comment type="subcellular location">
    <subcellularLocation>
        <location evidence="1">Cell envelope</location>
    </subcellularLocation>
</comment>
<gene>
    <name evidence="7" type="ORF">F0L68_13830</name>
</gene>
<evidence type="ECO:0000313" key="7">
    <source>
        <dbReference type="EMBL" id="KAA2262344.1"/>
    </source>
</evidence>
<dbReference type="GO" id="GO:0046872">
    <property type="term" value="F:metal ion binding"/>
    <property type="evidence" value="ECO:0007669"/>
    <property type="project" value="UniProtKB-KW"/>
</dbReference>
<dbReference type="GO" id="GO:0007155">
    <property type="term" value="P:cell adhesion"/>
    <property type="evidence" value="ECO:0007669"/>
    <property type="project" value="InterPro"/>
</dbReference>
<reference evidence="7 8" key="2">
    <citation type="submission" date="2019-09" db="EMBL/GenBank/DDBJ databases">
        <authorList>
            <person name="Jin C."/>
        </authorList>
    </citation>
    <scope>NUCLEOTIDE SEQUENCE [LARGE SCALE GENOMIC DNA]</scope>
    <source>
        <strain evidence="7 8">AN110305</strain>
    </source>
</reference>
<dbReference type="PANTHER" id="PTHR42953">
    <property type="entry name" value="HIGH-AFFINITY ZINC UPTAKE SYSTEM PROTEIN ZNUA-RELATED"/>
    <property type="match status" value="1"/>
</dbReference>
<dbReference type="Gene3D" id="3.40.50.1980">
    <property type="entry name" value="Nitrogenase molybdenum iron protein domain"/>
    <property type="match status" value="2"/>
</dbReference>
<dbReference type="PRINTS" id="PR00690">
    <property type="entry name" value="ADHESNFAMILY"/>
</dbReference>
<name>A0A5B2XGQ6_9PSEU</name>
<dbReference type="InterPro" id="IPR050492">
    <property type="entry name" value="Bact_metal-bind_prot9"/>
</dbReference>
<organism evidence="7 8">
    <name type="scientific">Solihabitans fulvus</name>
    <dbReference type="NCBI Taxonomy" id="1892852"/>
    <lineage>
        <taxon>Bacteria</taxon>
        <taxon>Bacillati</taxon>
        <taxon>Actinomycetota</taxon>
        <taxon>Actinomycetes</taxon>
        <taxon>Pseudonocardiales</taxon>
        <taxon>Pseudonocardiaceae</taxon>
        <taxon>Solihabitans</taxon>
    </lineage>
</organism>
<dbReference type="InterPro" id="IPR006128">
    <property type="entry name" value="Lipoprotein_PsaA-like"/>
</dbReference>
<keyword evidence="8" id="KW-1185">Reference proteome</keyword>
<comment type="caution">
    <text evidence="7">The sequence shown here is derived from an EMBL/GenBank/DDBJ whole genome shotgun (WGS) entry which is preliminary data.</text>
</comment>
<keyword evidence="4 6" id="KW-0732">Signal</keyword>
<evidence type="ECO:0000256" key="6">
    <source>
        <dbReference type="SAM" id="SignalP"/>
    </source>
</evidence>
<comment type="similarity">
    <text evidence="5">Belongs to the bacterial solute-binding protein 9 family.</text>
</comment>
<dbReference type="SUPFAM" id="SSF53807">
    <property type="entry name" value="Helical backbone' metal receptor"/>
    <property type="match status" value="1"/>
</dbReference>
<dbReference type="PANTHER" id="PTHR42953:SF1">
    <property type="entry name" value="METAL-BINDING PROTEIN HI_0362-RELATED"/>
    <property type="match status" value="1"/>
</dbReference>
<dbReference type="RefSeq" id="WP_149849927.1">
    <property type="nucleotide sequence ID" value="NZ_VUOB01000022.1"/>
</dbReference>
<sequence>MTVRHTRIGAAVAGLAIGALVLSGCGGASQDTASNGKIKVVASTNVWGSVAQAIGGDAVEVKSLIEDPSADPHSYDSKPTDAVALNDAKVAIYNGGGYDEFFTKLLGSAGKDAKKIAAFDLSGKPAGGNEHVWYDLTTVRKVADSVAEQLTAVAPDKKDTFAGNAKEFDGKLDALLGKAKQLGVDHPGSKAVVTEPVPDYLLAASGVQDVTPAEFAKAIEQQTDPSAAAVAQTGDLIAGRQVAVLVNNTQTESTITRQLTDKAGTARVPVVGVTETLPAGVAGYLDWMTKQVDELAKALAAK</sequence>